<dbReference type="CDD" id="cd00293">
    <property type="entry name" value="USP-like"/>
    <property type="match status" value="1"/>
</dbReference>
<dbReference type="SUPFAM" id="SSF52402">
    <property type="entry name" value="Adenine nucleotide alpha hydrolases-like"/>
    <property type="match status" value="1"/>
</dbReference>
<dbReference type="RefSeq" id="WP_207691118.1">
    <property type="nucleotide sequence ID" value="NZ_CP061799.1"/>
</dbReference>
<keyword evidence="6 9" id="KW-0812">Transmembrane</keyword>
<dbReference type="PANTHER" id="PTHR43057">
    <property type="entry name" value="ARSENITE EFFLUX TRANSPORTER"/>
    <property type="match status" value="1"/>
</dbReference>
<dbReference type="KEGG" id="dli:dnl_16210"/>
<dbReference type="InterPro" id="IPR006015">
    <property type="entry name" value="Universal_stress_UspA"/>
</dbReference>
<evidence type="ECO:0000256" key="2">
    <source>
        <dbReference type="ARBA" id="ARBA00008791"/>
    </source>
</evidence>
<keyword evidence="5" id="KW-1003">Cell membrane</keyword>
<feature type="transmembrane region" description="Helical" evidence="9">
    <location>
        <begin position="200"/>
        <end position="218"/>
    </location>
</feature>
<gene>
    <name evidence="11" type="ORF">dnl_16210</name>
</gene>
<evidence type="ECO:0000256" key="7">
    <source>
        <dbReference type="ARBA" id="ARBA00022989"/>
    </source>
</evidence>
<dbReference type="EMBL" id="CP061799">
    <property type="protein sequence ID" value="QTA79355.1"/>
    <property type="molecule type" value="Genomic_DNA"/>
</dbReference>
<name>A0A975B5W5_9BACT</name>
<dbReference type="InterPro" id="IPR002657">
    <property type="entry name" value="BilAc:Na_symport/Acr3"/>
</dbReference>
<evidence type="ECO:0000256" key="4">
    <source>
        <dbReference type="ARBA" id="ARBA00022448"/>
    </source>
</evidence>
<comment type="similarity">
    <text evidence="2">Belongs to the universal stress protein A family.</text>
</comment>
<dbReference type="Gene3D" id="3.40.50.620">
    <property type="entry name" value="HUPs"/>
    <property type="match status" value="1"/>
</dbReference>
<comment type="subcellular location">
    <subcellularLocation>
        <location evidence="1">Cell membrane</location>
        <topology evidence="1">Multi-pass membrane protein</topology>
    </subcellularLocation>
</comment>
<keyword evidence="8 9" id="KW-0472">Membrane</keyword>
<dbReference type="GO" id="GO:0015104">
    <property type="term" value="F:antimonite transmembrane transporter activity"/>
    <property type="evidence" value="ECO:0007669"/>
    <property type="project" value="TreeGrafter"/>
</dbReference>
<feature type="transmembrane region" description="Helical" evidence="9">
    <location>
        <begin position="12"/>
        <end position="32"/>
    </location>
</feature>
<organism evidence="11 12">
    <name type="scientific">Desulfonema limicola</name>
    <dbReference type="NCBI Taxonomy" id="45656"/>
    <lineage>
        <taxon>Bacteria</taxon>
        <taxon>Pseudomonadati</taxon>
        <taxon>Thermodesulfobacteriota</taxon>
        <taxon>Desulfobacteria</taxon>
        <taxon>Desulfobacterales</taxon>
        <taxon>Desulfococcaceae</taxon>
        <taxon>Desulfonema</taxon>
    </lineage>
</organism>
<dbReference type="PANTHER" id="PTHR43057:SF1">
    <property type="entry name" value="ARSENICAL-RESISTANCE PROTEIN 3"/>
    <property type="match status" value="1"/>
</dbReference>
<evidence type="ECO:0000256" key="6">
    <source>
        <dbReference type="ARBA" id="ARBA00022692"/>
    </source>
</evidence>
<feature type="transmembrane region" description="Helical" evidence="9">
    <location>
        <begin position="158"/>
        <end position="179"/>
    </location>
</feature>
<dbReference type="GO" id="GO:0015105">
    <property type="term" value="F:arsenite transmembrane transporter activity"/>
    <property type="evidence" value="ECO:0007669"/>
    <property type="project" value="TreeGrafter"/>
</dbReference>
<feature type="transmembrane region" description="Helical" evidence="9">
    <location>
        <begin position="97"/>
        <end position="119"/>
    </location>
</feature>
<protein>
    <submittedName>
        <fullName evidence="11">Bile acid:sodium symporter family protein</fullName>
    </submittedName>
</protein>
<feature type="transmembrane region" description="Helical" evidence="9">
    <location>
        <begin position="263"/>
        <end position="285"/>
    </location>
</feature>
<feature type="transmembrane region" description="Helical" evidence="9">
    <location>
        <begin position="291"/>
        <end position="310"/>
    </location>
</feature>
<evidence type="ECO:0000256" key="8">
    <source>
        <dbReference type="ARBA" id="ARBA00023136"/>
    </source>
</evidence>
<feature type="transmembrane region" description="Helical" evidence="9">
    <location>
        <begin position="126"/>
        <end position="146"/>
    </location>
</feature>
<evidence type="ECO:0000256" key="1">
    <source>
        <dbReference type="ARBA" id="ARBA00004651"/>
    </source>
</evidence>
<feature type="transmembrane region" description="Helical" evidence="9">
    <location>
        <begin position="38"/>
        <end position="57"/>
    </location>
</feature>
<dbReference type="AlphaFoldDB" id="A0A975B5W5"/>
<dbReference type="InterPro" id="IPR038770">
    <property type="entry name" value="Na+/solute_symporter_sf"/>
</dbReference>
<reference evidence="11" key="1">
    <citation type="journal article" date="2021" name="Microb. Physiol.">
        <title>Proteogenomic Insights into the Physiology of Marine, Sulfate-Reducing, Filamentous Desulfonema limicola and Desulfonema magnum.</title>
        <authorList>
            <person name="Schnaars V."/>
            <person name="Wohlbrand L."/>
            <person name="Scheve S."/>
            <person name="Hinrichs C."/>
            <person name="Reinhardt R."/>
            <person name="Rabus R."/>
        </authorList>
    </citation>
    <scope>NUCLEOTIDE SEQUENCE</scope>
    <source>
        <strain evidence="11">5ac10</strain>
    </source>
</reference>
<dbReference type="PRINTS" id="PR01438">
    <property type="entry name" value="UNVRSLSTRESS"/>
</dbReference>
<dbReference type="GO" id="GO:0005886">
    <property type="term" value="C:plasma membrane"/>
    <property type="evidence" value="ECO:0007669"/>
    <property type="project" value="UniProtKB-SubCell"/>
</dbReference>
<dbReference type="InterPro" id="IPR014729">
    <property type="entry name" value="Rossmann-like_a/b/a_fold"/>
</dbReference>
<evidence type="ECO:0000313" key="11">
    <source>
        <dbReference type="EMBL" id="QTA79355.1"/>
    </source>
</evidence>
<keyword evidence="7 9" id="KW-1133">Transmembrane helix</keyword>
<dbReference type="InterPro" id="IPR004706">
    <property type="entry name" value="Arsenical-R_Acr3"/>
</dbReference>
<evidence type="ECO:0000256" key="9">
    <source>
        <dbReference type="SAM" id="Phobius"/>
    </source>
</evidence>
<dbReference type="Pfam" id="PF00582">
    <property type="entry name" value="Usp"/>
    <property type="match status" value="1"/>
</dbReference>
<feature type="transmembrane region" description="Helical" evidence="9">
    <location>
        <begin position="69"/>
        <end position="91"/>
    </location>
</feature>
<dbReference type="Pfam" id="PF01758">
    <property type="entry name" value="SBF"/>
    <property type="match status" value="1"/>
</dbReference>
<dbReference type="GO" id="GO:0015297">
    <property type="term" value="F:antiporter activity"/>
    <property type="evidence" value="ECO:0007669"/>
    <property type="project" value="InterPro"/>
</dbReference>
<keyword evidence="4" id="KW-0813">Transport</keyword>
<evidence type="ECO:0000313" key="12">
    <source>
        <dbReference type="Proteomes" id="UP000663720"/>
    </source>
</evidence>
<dbReference type="InterPro" id="IPR006016">
    <property type="entry name" value="UspA"/>
</dbReference>
<keyword evidence="12" id="KW-1185">Reference proteome</keyword>
<evidence type="ECO:0000256" key="3">
    <source>
        <dbReference type="ARBA" id="ARBA00010110"/>
    </source>
</evidence>
<sequence length="509" mass="55543">MWSFLGLINKNLVIAIPVVMVFGFLYGIAFPAGFLKSLIIPFTFLMVYPMMVTLKIKKVFEGGDLKAQVITQIINFGIVPFVSFGLGILFFKDQPYMALGLLLAGLVPTSGMTISWTGFAKGNVEAAVKMTVIGLTIGSIATPFYVKFLMGAELDVDIAAVMKQIVIIVFIPMAAGYFTQQQLIKKFGMKEFQQRWAPRFPGLSTIGVIGIVFIAIALKAKAVFGSPNILFLILIPLSIIYVFNYILSTFIGKIFLPRGDAIALVYGSVMRNLSIALAIAINTFGPKGSDTALVIAIAYIIQVQSAAWYVKFTDKIYGSAEIKPKPAVPEPEAAGDTIVEKTMVPEIRRILFATDMSQTAGHAVRYACSIGHKYNAEVTVLHVIPDILEEFSSGAGIDLVEHLGEKKWKEFNKNGIDKARETIRKRIAETSRRVLEEIPRCPVAEGSILVEVGNPVNRIVSIAESGNYDLVIMGTHGHGKLEEFMIGSVLAGVIKRCSVPVLTAPLPKQ</sequence>
<dbReference type="Proteomes" id="UP000663720">
    <property type="component" value="Chromosome"/>
</dbReference>
<accession>A0A975B5W5</accession>
<dbReference type="Gene3D" id="1.20.1530.20">
    <property type="match status" value="1"/>
</dbReference>
<feature type="transmembrane region" description="Helical" evidence="9">
    <location>
        <begin position="230"/>
        <end position="251"/>
    </location>
</feature>
<evidence type="ECO:0000259" key="10">
    <source>
        <dbReference type="Pfam" id="PF00582"/>
    </source>
</evidence>
<evidence type="ECO:0000256" key="5">
    <source>
        <dbReference type="ARBA" id="ARBA00022475"/>
    </source>
</evidence>
<comment type="similarity">
    <text evidence="3">Belongs to the arsenical resistance-3 (ACR3) (TC 2.A.59) family.</text>
</comment>
<proteinExistence type="inferred from homology"/>
<feature type="domain" description="UspA" evidence="10">
    <location>
        <begin position="347"/>
        <end position="503"/>
    </location>
</feature>